<reference evidence="2 3" key="1">
    <citation type="submission" date="2020-05" db="EMBL/GenBank/DDBJ databases">
        <title>Ceratocystis lukuohia genome.</title>
        <authorList>
            <person name="Harrington T.C."/>
            <person name="Kim K."/>
            <person name="Mayers C.G."/>
        </authorList>
    </citation>
    <scope>NUCLEOTIDE SEQUENCE [LARGE SCALE GENOMIC DNA]</scope>
    <source>
        <strain evidence="2 3">C4212</strain>
    </source>
</reference>
<dbReference type="RefSeq" id="XP_070857011.1">
    <property type="nucleotide sequence ID" value="XM_071001296.1"/>
</dbReference>
<dbReference type="Proteomes" id="UP001610728">
    <property type="component" value="Unassembled WGS sequence"/>
</dbReference>
<dbReference type="GeneID" id="98120398"/>
<name>A0ABR4MC33_9PEZI</name>
<keyword evidence="3" id="KW-1185">Reference proteome</keyword>
<evidence type="ECO:0000256" key="1">
    <source>
        <dbReference type="SAM" id="SignalP"/>
    </source>
</evidence>
<feature type="chain" id="PRO_5047247930" evidence="1">
    <location>
        <begin position="21"/>
        <end position="281"/>
    </location>
</feature>
<evidence type="ECO:0000313" key="3">
    <source>
        <dbReference type="Proteomes" id="UP001610728"/>
    </source>
</evidence>
<sequence>MILSFSSLSFALSLFSLAQAGDLAEDGDTIQADVVGRAGSLPQTGDILGAHGYEAEVWQDVFFVYSLGYEEGCEFMDAMTFHPNQKAATIYMTKNDDEPDHENKLSLTEIYNALAKRKGTEPGEMRVVTFEVELADKETNGLIAGIRKDRNLGPFEEIKILPGADEWDMIATTQYYAKLLQVVNRPIQKIVIRNRDHFGWLSEVTHINRVSFSLAPPENKTPVPGTATEVSAAEVQAEFDDEEQEAALEALFATDEESRDLFQAEIGRKCASRISDVDSDV</sequence>
<comment type="caution">
    <text evidence="2">The sequence shown here is derived from an EMBL/GenBank/DDBJ whole genome shotgun (WGS) entry which is preliminary data.</text>
</comment>
<organism evidence="2 3">
    <name type="scientific">Ceratocystis lukuohia</name>
    <dbReference type="NCBI Taxonomy" id="2019550"/>
    <lineage>
        <taxon>Eukaryota</taxon>
        <taxon>Fungi</taxon>
        <taxon>Dikarya</taxon>
        <taxon>Ascomycota</taxon>
        <taxon>Pezizomycotina</taxon>
        <taxon>Sordariomycetes</taxon>
        <taxon>Hypocreomycetidae</taxon>
        <taxon>Microascales</taxon>
        <taxon>Ceratocystidaceae</taxon>
        <taxon>Ceratocystis</taxon>
    </lineage>
</organism>
<gene>
    <name evidence="2" type="ORF">HOO65_070293</name>
</gene>
<accession>A0ABR4MC33</accession>
<proteinExistence type="predicted"/>
<feature type="signal peptide" evidence="1">
    <location>
        <begin position="1"/>
        <end position="20"/>
    </location>
</feature>
<protein>
    <submittedName>
        <fullName evidence="2">Uncharacterized protein</fullName>
    </submittedName>
</protein>
<dbReference type="EMBL" id="JABSNW010000007">
    <property type="protein sequence ID" value="KAL2885831.1"/>
    <property type="molecule type" value="Genomic_DNA"/>
</dbReference>
<evidence type="ECO:0000313" key="2">
    <source>
        <dbReference type="EMBL" id="KAL2885831.1"/>
    </source>
</evidence>
<keyword evidence="1" id="KW-0732">Signal</keyword>